<evidence type="ECO:0000256" key="3">
    <source>
        <dbReference type="ARBA" id="ARBA00022676"/>
    </source>
</evidence>
<protein>
    <recommendedName>
        <fullName evidence="11">Glycosyltransferase RgtA/B/C/D-like domain-containing protein</fullName>
    </recommendedName>
</protein>
<dbReference type="GO" id="GO:0005886">
    <property type="term" value="C:plasma membrane"/>
    <property type="evidence" value="ECO:0007669"/>
    <property type="project" value="UniProtKB-SubCell"/>
</dbReference>
<evidence type="ECO:0000256" key="2">
    <source>
        <dbReference type="ARBA" id="ARBA00022475"/>
    </source>
</evidence>
<feature type="transmembrane region" description="Helical" evidence="8">
    <location>
        <begin position="201"/>
        <end position="216"/>
    </location>
</feature>
<feature type="transmembrane region" description="Helical" evidence="8">
    <location>
        <begin position="383"/>
        <end position="402"/>
    </location>
</feature>
<evidence type="ECO:0000313" key="10">
    <source>
        <dbReference type="Proteomes" id="UP000034738"/>
    </source>
</evidence>
<feature type="transmembrane region" description="Helical" evidence="8">
    <location>
        <begin position="355"/>
        <end position="371"/>
    </location>
</feature>
<feature type="transmembrane region" description="Helical" evidence="8">
    <location>
        <begin position="409"/>
        <end position="426"/>
    </location>
</feature>
<evidence type="ECO:0000256" key="7">
    <source>
        <dbReference type="ARBA" id="ARBA00023136"/>
    </source>
</evidence>
<keyword evidence="4" id="KW-0808">Transferase</keyword>
<evidence type="ECO:0000256" key="4">
    <source>
        <dbReference type="ARBA" id="ARBA00022679"/>
    </source>
</evidence>
<accession>A0A0G0K5P1</accession>
<sequence>MKTDMFNDLKLQQFIKTNYLLIGAVITAFILRFFKYSTLPLPPNGDELAFGYYGWSILHFGIDEFGNRFPISFISIGDFKYPGLVYLNTIPALFFGLSELTVRFWNMISGVFLVLLVYNISLLFFKNKTSAIASSWFIALSPWSIIESRYGWENHISMVITTLGIYLLLFSLSKVKFKPKILIVVTVIFIFSTFTYGAQRIFIPAFLISLICILLLKSFKISNQHKQLFLILLAVSIFILIPSLSNKNRGRIKEEIWQITAQDTNRLQELYVGAGTSPIRIPARITWFFHNKYRVAFTEFLMRYTNHFSPNFLFFYGEASNEKIPDMGLLSYYDILFLPIGLITLFKSTKKTDHILILLCWLFLAPVASSVTSGGPHINRSSLMIPLLAIISGWGFYTLTTIFKKWERLITIALIIIVIVNSLYSLNQIFIQKPLDKPWIKEQVYKSVVLDVLNLKSNYKAVAVGDNDYIYFLFYGGINPKDFIKKSDIVPLSDSNIWERVNRYDNIYFKMPFNCPKSGKLNVLYVCSGGEVPQNSKILKTYYFLDGAPAYTLLEFYPLSDLPKELPKLPKDIYYMVDVENSTNFPDGIIPKDYPSLW</sequence>
<proteinExistence type="predicted"/>
<dbReference type="GO" id="GO:0016763">
    <property type="term" value="F:pentosyltransferase activity"/>
    <property type="evidence" value="ECO:0007669"/>
    <property type="project" value="TreeGrafter"/>
</dbReference>
<dbReference type="GO" id="GO:0009103">
    <property type="term" value="P:lipopolysaccharide biosynthetic process"/>
    <property type="evidence" value="ECO:0007669"/>
    <property type="project" value="UniProtKB-ARBA"/>
</dbReference>
<evidence type="ECO:0000256" key="1">
    <source>
        <dbReference type="ARBA" id="ARBA00004651"/>
    </source>
</evidence>
<keyword evidence="7 8" id="KW-0472">Membrane</keyword>
<dbReference type="PANTHER" id="PTHR33908:SF11">
    <property type="entry name" value="MEMBRANE PROTEIN"/>
    <property type="match status" value="1"/>
</dbReference>
<dbReference type="InterPro" id="IPR050297">
    <property type="entry name" value="LipidA_mod_glycosyltrf_83"/>
</dbReference>
<gene>
    <name evidence="9" type="ORF">US95_C0011G0003</name>
</gene>
<comment type="caution">
    <text evidence="9">The sequence shown here is derived from an EMBL/GenBank/DDBJ whole genome shotgun (WGS) entry which is preliminary data.</text>
</comment>
<feature type="transmembrane region" description="Helical" evidence="8">
    <location>
        <begin position="104"/>
        <end position="125"/>
    </location>
</feature>
<feature type="transmembrane region" description="Helical" evidence="8">
    <location>
        <begin position="130"/>
        <end position="146"/>
    </location>
</feature>
<feature type="transmembrane region" description="Helical" evidence="8">
    <location>
        <begin position="20"/>
        <end position="38"/>
    </location>
</feature>
<evidence type="ECO:0000313" key="9">
    <source>
        <dbReference type="EMBL" id="KKQ75023.1"/>
    </source>
</evidence>
<evidence type="ECO:0008006" key="11">
    <source>
        <dbReference type="Google" id="ProtNLM"/>
    </source>
</evidence>
<evidence type="ECO:0000256" key="5">
    <source>
        <dbReference type="ARBA" id="ARBA00022692"/>
    </source>
</evidence>
<name>A0A0G0K5P1_9BACT</name>
<keyword evidence="2" id="KW-1003">Cell membrane</keyword>
<feature type="transmembrane region" description="Helical" evidence="8">
    <location>
        <begin position="330"/>
        <end position="348"/>
    </location>
</feature>
<keyword evidence="5 8" id="KW-0812">Transmembrane</keyword>
<reference evidence="9 10" key="1">
    <citation type="journal article" date="2015" name="Nature">
        <title>rRNA introns, odd ribosomes, and small enigmatic genomes across a large radiation of phyla.</title>
        <authorList>
            <person name="Brown C.T."/>
            <person name="Hug L.A."/>
            <person name="Thomas B.C."/>
            <person name="Sharon I."/>
            <person name="Castelle C.J."/>
            <person name="Singh A."/>
            <person name="Wilkins M.J."/>
            <person name="Williams K.H."/>
            <person name="Banfield J.F."/>
        </authorList>
    </citation>
    <scope>NUCLEOTIDE SEQUENCE [LARGE SCALE GENOMIC DNA]</scope>
</reference>
<dbReference type="Proteomes" id="UP000034738">
    <property type="component" value="Unassembled WGS sequence"/>
</dbReference>
<organism evidence="9 10">
    <name type="scientific">Candidatus Woesebacteria bacterium GW2011_GWB1_38_5</name>
    <dbReference type="NCBI Taxonomy" id="1618568"/>
    <lineage>
        <taxon>Bacteria</taxon>
        <taxon>Candidatus Woeseibacteriota</taxon>
    </lineage>
</organism>
<dbReference type="PATRIC" id="fig|1618568.3.peg.259"/>
<dbReference type="PANTHER" id="PTHR33908">
    <property type="entry name" value="MANNOSYLTRANSFERASE YKCB-RELATED"/>
    <property type="match status" value="1"/>
</dbReference>
<feature type="transmembrane region" description="Helical" evidence="8">
    <location>
        <begin position="152"/>
        <end position="170"/>
    </location>
</feature>
<feature type="transmembrane region" description="Helical" evidence="8">
    <location>
        <begin position="177"/>
        <end position="195"/>
    </location>
</feature>
<keyword evidence="3" id="KW-0328">Glycosyltransferase</keyword>
<keyword evidence="6 8" id="KW-1133">Transmembrane helix</keyword>
<feature type="transmembrane region" description="Helical" evidence="8">
    <location>
        <begin position="228"/>
        <end position="245"/>
    </location>
</feature>
<comment type="subcellular location">
    <subcellularLocation>
        <location evidence="1">Cell membrane</location>
        <topology evidence="1">Multi-pass membrane protein</topology>
    </subcellularLocation>
</comment>
<dbReference type="AlphaFoldDB" id="A0A0G0K5P1"/>
<evidence type="ECO:0000256" key="6">
    <source>
        <dbReference type="ARBA" id="ARBA00022989"/>
    </source>
</evidence>
<dbReference type="EMBL" id="LBUY01000011">
    <property type="protein sequence ID" value="KKQ75023.1"/>
    <property type="molecule type" value="Genomic_DNA"/>
</dbReference>
<evidence type="ECO:0000256" key="8">
    <source>
        <dbReference type="SAM" id="Phobius"/>
    </source>
</evidence>